<accession>A0ABD0QMS1</accession>
<proteinExistence type="predicted"/>
<protein>
    <submittedName>
        <fullName evidence="1">Uncharacterized protein</fullName>
    </submittedName>
</protein>
<sequence>MQDRLRPLMESRTTSSTLVSTQSLNRFLSAVFSEGVLYGSICRRAARFNDFISFSSSSFSPLDSNER</sequence>
<evidence type="ECO:0000313" key="2">
    <source>
        <dbReference type="Proteomes" id="UP001529510"/>
    </source>
</evidence>
<organism evidence="1 2">
    <name type="scientific">Cirrhinus mrigala</name>
    <name type="common">Mrigala</name>
    <dbReference type="NCBI Taxonomy" id="683832"/>
    <lineage>
        <taxon>Eukaryota</taxon>
        <taxon>Metazoa</taxon>
        <taxon>Chordata</taxon>
        <taxon>Craniata</taxon>
        <taxon>Vertebrata</taxon>
        <taxon>Euteleostomi</taxon>
        <taxon>Actinopterygii</taxon>
        <taxon>Neopterygii</taxon>
        <taxon>Teleostei</taxon>
        <taxon>Ostariophysi</taxon>
        <taxon>Cypriniformes</taxon>
        <taxon>Cyprinidae</taxon>
        <taxon>Labeoninae</taxon>
        <taxon>Labeonini</taxon>
        <taxon>Cirrhinus</taxon>
    </lineage>
</organism>
<dbReference type="Proteomes" id="UP001529510">
    <property type="component" value="Unassembled WGS sequence"/>
</dbReference>
<dbReference type="AlphaFoldDB" id="A0ABD0QMS1"/>
<comment type="caution">
    <text evidence="1">The sequence shown here is derived from an EMBL/GenBank/DDBJ whole genome shotgun (WGS) entry which is preliminary data.</text>
</comment>
<gene>
    <name evidence="1" type="ORF">M9458_014640</name>
</gene>
<evidence type="ECO:0000313" key="1">
    <source>
        <dbReference type="EMBL" id="KAL0187541.1"/>
    </source>
</evidence>
<keyword evidence="2" id="KW-1185">Reference proteome</keyword>
<dbReference type="EMBL" id="JAMKFB020000007">
    <property type="protein sequence ID" value="KAL0187541.1"/>
    <property type="molecule type" value="Genomic_DNA"/>
</dbReference>
<reference evidence="1 2" key="1">
    <citation type="submission" date="2024-05" db="EMBL/GenBank/DDBJ databases">
        <title>Genome sequencing and assembly of Indian major carp, Cirrhinus mrigala (Hamilton, 1822).</title>
        <authorList>
            <person name="Mohindra V."/>
            <person name="Chowdhury L.M."/>
            <person name="Lal K."/>
            <person name="Jena J.K."/>
        </authorList>
    </citation>
    <scope>NUCLEOTIDE SEQUENCE [LARGE SCALE GENOMIC DNA]</scope>
    <source>
        <strain evidence="1">CM1030</strain>
        <tissue evidence="1">Blood</tissue>
    </source>
</reference>
<feature type="non-terminal residue" evidence="1">
    <location>
        <position position="67"/>
    </location>
</feature>
<name>A0ABD0QMS1_CIRMR</name>